<evidence type="ECO:0000313" key="1">
    <source>
        <dbReference type="EMBL" id="KRY25006.1"/>
    </source>
</evidence>
<dbReference type="InParanoid" id="A0A0V1AK26"/>
<reference evidence="1 2" key="1">
    <citation type="submission" date="2015-01" db="EMBL/GenBank/DDBJ databases">
        <title>Evolution of Trichinella species and genotypes.</title>
        <authorList>
            <person name="Korhonen P.K."/>
            <person name="Edoardo P."/>
            <person name="Giuseppe L.R."/>
            <person name="Gasser R.B."/>
        </authorList>
    </citation>
    <scope>NUCLEOTIDE SEQUENCE [LARGE SCALE GENOMIC DNA]</scope>
    <source>
        <strain evidence="1">ISS3</strain>
    </source>
</reference>
<organism evidence="1 2">
    <name type="scientific">Trichinella spiralis</name>
    <name type="common">Trichina worm</name>
    <dbReference type="NCBI Taxonomy" id="6334"/>
    <lineage>
        <taxon>Eukaryota</taxon>
        <taxon>Metazoa</taxon>
        <taxon>Ecdysozoa</taxon>
        <taxon>Nematoda</taxon>
        <taxon>Enoplea</taxon>
        <taxon>Dorylaimia</taxon>
        <taxon>Trichinellida</taxon>
        <taxon>Trichinellidae</taxon>
        <taxon>Trichinella</taxon>
    </lineage>
</organism>
<dbReference type="Proteomes" id="UP000054776">
    <property type="component" value="Unassembled WGS sequence"/>
</dbReference>
<accession>A0A0V1AK26</accession>
<proteinExistence type="predicted"/>
<evidence type="ECO:0000313" key="2">
    <source>
        <dbReference type="Proteomes" id="UP000054776"/>
    </source>
</evidence>
<gene>
    <name evidence="1" type="ORF">T01_8690</name>
</gene>
<protein>
    <submittedName>
        <fullName evidence="1">Uncharacterized protein</fullName>
    </submittedName>
</protein>
<name>A0A0V1AK26_TRISP</name>
<keyword evidence="2" id="KW-1185">Reference proteome</keyword>
<comment type="caution">
    <text evidence="1">The sequence shown here is derived from an EMBL/GenBank/DDBJ whole genome shotgun (WGS) entry which is preliminary data.</text>
</comment>
<dbReference type="AlphaFoldDB" id="A0A0V1AK26"/>
<dbReference type="EMBL" id="JYDH01001255">
    <property type="protein sequence ID" value="KRY25006.1"/>
    <property type="molecule type" value="Genomic_DNA"/>
</dbReference>
<sequence>MLFMILIIHGASARYQECNGLNQFSPSKGVIYRRKECMIP</sequence>